<keyword evidence="1" id="KW-0963">Cytoplasm</keyword>
<evidence type="ECO:0000256" key="1">
    <source>
        <dbReference type="ARBA" id="ARBA00022490"/>
    </source>
</evidence>
<dbReference type="RefSeq" id="WP_203986103.1">
    <property type="nucleotide sequence ID" value="NZ_BOPG01000003.1"/>
</dbReference>
<keyword evidence="4" id="KW-0671">Queuosine biosynthesis</keyword>
<reference evidence="5" key="1">
    <citation type="submission" date="2021-01" db="EMBL/GenBank/DDBJ databases">
        <title>Whole genome shotgun sequence of Virgisporangium aurantiacum NBRC 16421.</title>
        <authorList>
            <person name="Komaki H."/>
            <person name="Tamura T."/>
        </authorList>
    </citation>
    <scope>NUCLEOTIDE SEQUENCE</scope>
    <source>
        <strain evidence="5">NBRC 16421</strain>
    </source>
</reference>
<dbReference type="Gene3D" id="2.40.10.240">
    <property type="entry name" value="QueA-like"/>
    <property type="match status" value="1"/>
</dbReference>
<evidence type="ECO:0000256" key="4">
    <source>
        <dbReference type="ARBA" id="ARBA00022785"/>
    </source>
</evidence>
<dbReference type="InterPro" id="IPR042119">
    <property type="entry name" value="QueA_dom2"/>
</dbReference>
<accession>A0A8J3YW42</accession>
<dbReference type="Proteomes" id="UP000612585">
    <property type="component" value="Unassembled WGS sequence"/>
</dbReference>
<evidence type="ECO:0000256" key="2">
    <source>
        <dbReference type="ARBA" id="ARBA00022679"/>
    </source>
</evidence>
<dbReference type="PANTHER" id="PTHR30307:SF0">
    <property type="entry name" value="S-ADENOSYLMETHIONINE:TRNA RIBOSYLTRANSFERASE-ISOMERASE"/>
    <property type="match status" value="1"/>
</dbReference>
<dbReference type="InterPro" id="IPR042118">
    <property type="entry name" value="QueA_dom1"/>
</dbReference>
<dbReference type="InterPro" id="IPR003699">
    <property type="entry name" value="QueA"/>
</dbReference>
<dbReference type="EMBL" id="BOPG01000003">
    <property type="protein sequence ID" value="GIJ52754.1"/>
    <property type="molecule type" value="Genomic_DNA"/>
</dbReference>
<dbReference type="AlphaFoldDB" id="A0A8J3YW42"/>
<evidence type="ECO:0000256" key="3">
    <source>
        <dbReference type="ARBA" id="ARBA00022691"/>
    </source>
</evidence>
<evidence type="ECO:0000313" key="6">
    <source>
        <dbReference type="Proteomes" id="UP000612585"/>
    </source>
</evidence>
<dbReference type="PANTHER" id="PTHR30307">
    <property type="entry name" value="S-ADENOSYLMETHIONINE:TRNA RIBOSYLTRANSFERASE-ISOMERASE"/>
    <property type="match status" value="1"/>
</dbReference>
<dbReference type="Gene3D" id="3.40.1780.10">
    <property type="entry name" value="QueA-like"/>
    <property type="match status" value="1"/>
</dbReference>
<dbReference type="Pfam" id="PF02547">
    <property type="entry name" value="Queuosine_synth"/>
    <property type="match status" value="1"/>
</dbReference>
<dbReference type="InterPro" id="IPR036100">
    <property type="entry name" value="QueA_sf"/>
</dbReference>
<dbReference type="GO" id="GO:0051075">
    <property type="term" value="F:S-adenosylmethionine:tRNA ribosyltransferase-isomerase activity"/>
    <property type="evidence" value="ECO:0007669"/>
    <property type="project" value="TreeGrafter"/>
</dbReference>
<comment type="caution">
    <text evidence="5">The sequence shown here is derived from an EMBL/GenBank/DDBJ whole genome shotgun (WGS) entry which is preliminary data.</text>
</comment>
<dbReference type="SUPFAM" id="SSF111337">
    <property type="entry name" value="QueA-like"/>
    <property type="match status" value="1"/>
</dbReference>
<sequence>MTVLDFALPSTLEAHEPPEARGLARDEVRLLVGDGDGVHHHRFTDLPSLLRAGDVLVVNTSGTLPAALPVRGRPMALHLSTELADGRWLVELRRNAGKATAPYGDGQPGETYPLPGNATVTLTEPFSDGRLWAATVDVPGTVREYLNRYGRPIRYNYVRRDWPIEFYQTVFAEHPGSAEMPSAGRAFTDRLVTRLVARGVQFAPVLLHTGVASPEAHERPYPERFSVSATTARVVNRARHDGGRVIAVGTTAVRAIETAADSSGAVRPAEGWTDLIVTPDRGVLVVDGLLTGFHEPRASHLDMLAAVAGTDLLARCYAAAVDARYLWHEFGDLNLLLPPTGRRPVR</sequence>
<keyword evidence="6" id="KW-1185">Reference proteome</keyword>
<dbReference type="GO" id="GO:0008616">
    <property type="term" value="P:tRNA queuosine(34) biosynthetic process"/>
    <property type="evidence" value="ECO:0007669"/>
    <property type="project" value="UniProtKB-KW"/>
</dbReference>
<organism evidence="5 6">
    <name type="scientific">Virgisporangium aurantiacum</name>
    <dbReference type="NCBI Taxonomy" id="175570"/>
    <lineage>
        <taxon>Bacteria</taxon>
        <taxon>Bacillati</taxon>
        <taxon>Actinomycetota</taxon>
        <taxon>Actinomycetes</taxon>
        <taxon>Micromonosporales</taxon>
        <taxon>Micromonosporaceae</taxon>
        <taxon>Virgisporangium</taxon>
    </lineage>
</organism>
<name>A0A8J3YW42_9ACTN</name>
<proteinExistence type="predicted"/>
<evidence type="ECO:0000313" key="5">
    <source>
        <dbReference type="EMBL" id="GIJ52754.1"/>
    </source>
</evidence>
<keyword evidence="3" id="KW-0949">S-adenosyl-L-methionine</keyword>
<protein>
    <submittedName>
        <fullName evidence="5">Queuosine biosynthesis protein</fullName>
    </submittedName>
</protein>
<gene>
    <name evidence="5" type="ORF">Vau01_002700</name>
</gene>
<keyword evidence="2" id="KW-0808">Transferase</keyword>